<keyword evidence="4" id="KW-1185">Reference proteome</keyword>
<dbReference type="EMBL" id="JBDFQZ010000001">
    <property type="protein sequence ID" value="KAK9755776.1"/>
    <property type="molecule type" value="Genomic_DNA"/>
</dbReference>
<feature type="transmembrane region" description="Helical" evidence="2">
    <location>
        <begin position="192"/>
        <end position="214"/>
    </location>
</feature>
<sequence length="295" mass="33095">MISSSTLKVVKDAPRPDRGRTSIPLLLSNHAIPNRLHDQGVLQRKQRHVKIQSRRTKRKAGHHREVRQRDARLVARHMETHRRVPETINERPQNQQNRPRLLTPSRYNTPPRDHMAKRTTIQKCPRPLRQNPLVNTKRSGVPREAPKPTKTPAADNPLRQVTLRGQNQLCPIPTGRKVSTQTRTVRTRHTPLVLVLLVSLDDSLANVLLLVVAIKLRRLLGLTLGLLSLTTPPAWSPSSSNHGPGRARTSQLSTTRSKSQQLLVSTRAGLLSRQTSRPHRTSAPPSPGTLAYPVP</sequence>
<evidence type="ECO:0000313" key="3">
    <source>
        <dbReference type="EMBL" id="KAK9755776.1"/>
    </source>
</evidence>
<feature type="compositionally biased region" description="Basic and acidic residues" evidence="1">
    <location>
        <begin position="67"/>
        <end position="89"/>
    </location>
</feature>
<dbReference type="Proteomes" id="UP001443914">
    <property type="component" value="Unassembled WGS sequence"/>
</dbReference>
<keyword evidence="2" id="KW-0812">Transmembrane</keyword>
<feature type="compositionally biased region" description="Polar residues" evidence="1">
    <location>
        <begin position="236"/>
        <end position="264"/>
    </location>
</feature>
<feature type="region of interest" description="Disordered" evidence="1">
    <location>
        <begin position="231"/>
        <end position="295"/>
    </location>
</feature>
<dbReference type="AlphaFoldDB" id="A0AAW1N606"/>
<reference evidence="3" key="1">
    <citation type="submission" date="2024-03" db="EMBL/GenBank/DDBJ databases">
        <title>WGS assembly of Saponaria officinalis var. Norfolk2.</title>
        <authorList>
            <person name="Jenkins J."/>
            <person name="Shu S."/>
            <person name="Grimwood J."/>
            <person name="Barry K."/>
            <person name="Goodstein D."/>
            <person name="Schmutz J."/>
            <person name="Leebens-Mack J."/>
            <person name="Osbourn A."/>
        </authorList>
    </citation>
    <scope>NUCLEOTIDE SEQUENCE [LARGE SCALE GENOMIC DNA]</scope>
    <source>
        <strain evidence="3">JIC</strain>
    </source>
</reference>
<gene>
    <name evidence="3" type="ORF">RND81_01G049700</name>
</gene>
<keyword evidence="2" id="KW-0472">Membrane</keyword>
<comment type="caution">
    <text evidence="3">The sequence shown here is derived from an EMBL/GenBank/DDBJ whole genome shotgun (WGS) entry which is preliminary data.</text>
</comment>
<protein>
    <submittedName>
        <fullName evidence="3">Uncharacterized protein</fullName>
    </submittedName>
</protein>
<feature type="compositionally biased region" description="Basic residues" evidence="1">
    <location>
        <begin position="49"/>
        <end position="66"/>
    </location>
</feature>
<evidence type="ECO:0000256" key="2">
    <source>
        <dbReference type="SAM" id="Phobius"/>
    </source>
</evidence>
<evidence type="ECO:0000256" key="1">
    <source>
        <dbReference type="SAM" id="MobiDB-lite"/>
    </source>
</evidence>
<accession>A0AAW1N606</accession>
<feature type="region of interest" description="Disordered" evidence="1">
    <location>
        <begin position="1"/>
        <end position="22"/>
    </location>
</feature>
<name>A0AAW1N606_SAPOF</name>
<keyword evidence="2" id="KW-1133">Transmembrane helix</keyword>
<organism evidence="3 4">
    <name type="scientific">Saponaria officinalis</name>
    <name type="common">Common soapwort</name>
    <name type="synonym">Lychnis saponaria</name>
    <dbReference type="NCBI Taxonomy" id="3572"/>
    <lineage>
        <taxon>Eukaryota</taxon>
        <taxon>Viridiplantae</taxon>
        <taxon>Streptophyta</taxon>
        <taxon>Embryophyta</taxon>
        <taxon>Tracheophyta</taxon>
        <taxon>Spermatophyta</taxon>
        <taxon>Magnoliopsida</taxon>
        <taxon>eudicotyledons</taxon>
        <taxon>Gunneridae</taxon>
        <taxon>Pentapetalae</taxon>
        <taxon>Caryophyllales</taxon>
        <taxon>Caryophyllaceae</taxon>
        <taxon>Caryophylleae</taxon>
        <taxon>Saponaria</taxon>
    </lineage>
</organism>
<evidence type="ECO:0000313" key="4">
    <source>
        <dbReference type="Proteomes" id="UP001443914"/>
    </source>
</evidence>
<feature type="region of interest" description="Disordered" evidence="1">
    <location>
        <begin position="49"/>
        <end position="117"/>
    </location>
</feature>
<proteinExistence type="predicted"/>
<feature type="compositionally biased region" description="Basic and acidic residues" evidence="1">
    <location>
        <begin position="9"/>
        <end position="20"/>
    </location>
</feature>
<feature type="region of interest" description="Disordered" evidence="1">
    <location>
        <begin position="129"/>
        <end position="155"/>
    </location>
</feature>